<dbReference type="InterPro" id="IPR027417">
    <property type="entry name" value="P-loop_NTPase"/>
</dbReference>
<dbReference type="Ensembl" id="ENSSFAT00005047071.1">
    <property type="protein sequence ID" value="ENSSFAP00005045494.1"/>
    <property type="gene ID" value="ENSSFAG00005022256.1"/>
</dbReference>
<feature type="region of interest" description="Disordered" evidence="5">
    <location>
        <begin position="313"/>
        <end position="332"/>
    </location>
</feature>
<feature type="domain" description="AIG1-type G" evidence="6">
    <location>
        <begin position="12"/>
        <end position="211"/>
    </location>
</feature>
<feature type="compositionally biased region" description="Polar residues" evidence="5">
    <location>
        <begin position="317"/>
        <end position="329"/>
    </location>
</feature>
<dbReference type="Gene3D" id="3.40.50.300">
    <property type="entry name" value="P-loop containing nucleotide triphosphate hydrolases"/>
    <property type="match status" value="1"/>
</dbReference>
<keyword evidence="8" id="KW-1185">Reference proteome</keyword>
<organism evidence="7 8">
    <name type="scientific">Salarias fasciatus</name>
    <name type="common">Jewelled blenny</name>
    <name type="synonym">Blennius fasciatus</name>
    <dbReference type="NCBI Taxonomy" id="181472"/>
    <lineage>
        <taxon>Eukaryota</taxon>
        <taxon>Metazoa</taxon>
        <taxon>Chordata</taxon>
        <taxon>Craniata</taxon>
        <taxon>Vertebrata</taxon>
        <taxon>Euteleostomi</taxon>
        <taxon>Actinopterygii</taxon>
        <taxon>Neopterygii</taxon>
        <taxon>Teleostei</taxon>
        <taxon>Neoteleostei</taxon>
        <taxon>Acanthomorphata</taxon>
        <taxon>Ovalentaria</taxon>
        <taxon>Blenniimorphae</taxon>
        <taxon>Blenniiformes</taxon>
        <taxon>Blennioidei</taxon>
        <taxon>Blenniidae</taxon>
        <taxon>Salariinae</taxon>
        <taxon>Salarias</taxon>
    </lineage>
</organism>
<keyword evidence="3" id="KW-0342">GTP-binding</keyword>
<reference evidence="7" key="3">
    <citation type="submission" date="2025-09" db="UniProtKB">
        <authorList>
            <consortium name="Ensembl"/>
        </authorList>
    </citation>
    <scope>IDENTIFICATION</scope>
</reference>
<evidence type="ECO:0000256" key="3">
    <source>
        <dbReference type="ARBA" id="ARBA00023134"/>
    </source>
</evidence>
<name>A0A672IWL9_SALFA</name>
<reference evidence="7" key="1">
    <citation type="submission" date="2019-06" db="EMBL/GenBank/DDBJ databases">
        <authorList>
            <consortium name="Wellcome Sanger Institute Data Sharing"/>
        </authorList>
    </citation>
    <scope>NUCLEOTIDE SEQUENCE [LARGE SCALE GENOMIC DNA]</scope>
</reference>
<dbReference type="PANTHER" id="PTHR10903:SF107">
    <property type="entry name" value="GTPASE IMAP FAMILY MEMBER 4-LIKE-RELATED"/>
    <property type="match status" value="1"/>
</dbReference>
<evidence type="ECO:0000256" key="4">
    <source>
        <dbReference type="SAM" id="Coils"/>
    </source>
</evidence>
<feature type="coiled-coil region" evidence="4">
    <location>
        <begin position="220"/>
        <end position="247"/>
    </location>
</feature>
<evidence type="ECO:0000313" key="7">
    <source>
        <dbReference type="Ensembl" id="ENSSFAP00005045494.1"/>
    </source>
</evidence>
<keyword evidence="2" id="KW-0547">Nucleotide-binding</keyword>
<evidence type="ECO:0000256" key="2">
    <source>
        <dbReference type="ARBA" id="ARBA00022741"/>
    </source>
</evidence>
<sequence length="370" mass="41272">MTNAAAWECPFTAALQIVVVGPRQVGKTAAANVILGDEGFAAGRPTSQCIRRQGEVGTKRVAVIDTPGWHGRYFPDDTPQEVQREIALSAALCDPAPHAVLVAVRADESYTETDRTKAEEHLNSLGLWVWTRTIVLFTWGDNLGVTPVEEHVERWPALQWLVDKCGNRYHVFDNSNRLNDGQVEELVKKVEETVVENDTKFLLKSLEDLQRSSRKLERSSKKVARMLKKANVENERLRETLEAREKDEQVEAINLKHITLLCAVGFRPVLAVAEGRRRGAGGCSGGPRCLLQVSRRVQRQVGFRCSSRGSAGLLTAPGNQDPATGNTQRKTARRGEHCEFLRDVKIYELISPNISNVYIHGIIEWSKIAF</sequence>
<keyword evidence="4" id="KW-0175">Coiled coil</keyword>
<evidence type="ECO:0000259" key="6">
    <source>
        <dbReference type="PROSITE" id="PS51720"/>
    </source>
</evidence>
<dbReference type="Pfam" id="PF04548">
    <property type="entry name" value="AIG1"/>
    <property type="match status" value="1"/>
</dbReference>
<protein>
    <recommendedName>
        <fullName evidence="6">AIG1-type G domain-containing protein</fullName>
    </recommendedName>
</protein>
<comment type="similarity">
    <text evidence="1">Belongs to the TRAFAC class TrmE-Era-EngA-EngB-Septin-like GTPase superfamily. AIG1/Toc34/Toc159-like paraseptin GTPase family. IAN subfamily.</text>
</comment>
<dbReference type="InterPro" id="IPR006703">
    <property type="entry name" value="G_AIG1"/>
</dbReference>
<dbReference type="InParanoid" id="A0A672IWL9"/>
<dbReference type="InterPro" id="IPR045058">
    <property type="entry name" value="GIMA/IAN/Toc"/>
</dbReference>
<evidence type="ECO:0000313" key="8">
    <source>
        <dbReference type="Proteomes" id="UP000472267"/>
    </source>
</evidence>
<reference evidence="7" key="2">
    <citation type="submission" date="2025-08" db="UniProtKB">
        <authorList>
            <consortium name="Ensembl"/>
        </authorList>
    </citation>
    <scope>IDENTIFICATION</scope>
</reference>
<evidence type="ECO:0000256" key="5">
    <source>
        <dbReference type="SAM" id="MobiDB-lite"/>
    </source>
</evidence>
<accession>A0A672IWL9</accession>
<dbReference type="Proteomes" id="UP000472267">
    <property type="component" value="Chromosome 16"/>
</dbReference>
<dbReference type="GO" id="GO:0005525">
    <property type="term" value="F:GTP binding"/>
    <property type="evidence" value="ECO:0007669"/>
    <property type="project" value="UniProtKB-KW"/>
</dbReference>
<dbReference type="PANTHER" id="PTHR10903">
    <property type="entry name" value="GTPASE, IMAP FAMILY MEMBER-RELATED"/>
    <property type="match status" value="1"/>
</dbReference>
<proteinExistence type="inferred from homology"/>
<dbReference type="SUPFAM" id="SSF52540">
    <property type="entry name" value="P-loop containing nucleoside triphosphate hydrolases"/>
    <property type="match status" value="1"/>
</dbReference>
<dbReference type="PROSITE" id="PS51720">
    <property type="entry name" value="G_AIG1"/>
    <property type="match status" value="1"/>
</dbReference>
<dbReference type="AlphaFoldDB" id="A0A672IWL9"/>
<evidence type="ECO:0000256" key="1">
    <source>
        <dbReference type="ARBA" id="ARBA00008535"/>
    </source>
</evidence>